<gene>
    <name evidence="2" type="ORF">CR201_G0049918</name>
</gene>
<proteinExistence type="predicted"/>
<sequence length="33" mass="3394">MNPEWGQAFLHVAVAGGLCAVAVFTGIFDSVSV</sequence>
<feature type="non-terminal residue" evidence="2">
    <location>
        <position position="33"/>
    </location>
</feature>
<evidence type="ECO:0000313" key="2">
    <source>
        <dbReference type="EMBL" id="PNJ09445.1"/>
    </source>
</evidence>
<accession>A0A2J8RLT1</accession>
<keyword evidence="1" id="KW-0472">Membrane</keyword>
<dbReference type="EMBL" id="NDHI03003672">
    <property type="protein sequence ID" value="PNJ09445.1"/>
    <property type="molecule type" value="Genomic_DNA"/>
</dbReference>
<reference evidence="2" key="1">
    <citation type="submission" date="2017-12" db="EMBL/GenBank/DDBJ databases">
        <title>High-resolution comparative analysis of great ape genomes.</title>
        <authorList>
            <person name="Pollen A."/>
            <person name="Hastie A."/>
            <person name="Hormozdiari F."/>
            <person name="Dougherty M."/>
            <person name="Liu R."/>
            <person name="Chaisson M."/>
            <person name="Hoppe E."/>
            <person name="Hill C."/>
            <person name="Pang A."/>
            <person name="Hillier L."/>
            <person name="Baker C."/>
            <person name="Armstrong J."/>
            <person name="Shendure J."/>
            <person name="Paten B."/>
            <person name="Wilson R."/>
            <person name="Chao H."/>
            <person name="Schneider V."/>
            <person name="Ventura M."/>
            <person name="Kronenberg Z."/>
            <person name="Murali S."/>
            <person name="Gordon D."/>
            <person name="Cantsilieris S."/>
            <person name="Munson K."/>
            <person name="Nelson B."/>
            <person name="Raja A."/>
            <person name="Underwood J."/>
            <person name="Diekhans M."/>
            <person name="Fiddes I."/>
            <person name="Haussler D."/>
            <person name="Eichler E."/>
        </authorList>
    </citation>
    <scope>NUCLEOTIDE SEQUENCE [LARGE SCALE GENOMIC DNA]</scope>
    <source>
        <strain evidence="2">Susie</strain>
    </source>
</reference>
<name>A0A2J8RLT1_PONAB</name>
<protein>
    <submittedName>
        <fullName evidence="2">TMEM187 isoform 3</fullName>
    </submittedName>
</protein>
<organism evidence="2">
    <name type="scientific">Pongo abelii</name>
    <name type="common">Sumatran orangutan</name>
    <name type="synonym">Pongo pygmaeus abelii</name>
    <dbReference type="NCBI Taxonomy" id="9601"/>
    <lineage>
        <taxon>Eukaryota</taxon>
        <taxon>Metazoa</taxon>
        <taxon>Chordata</taxon>
        <taxon>Craniata</taxon>
        <taxon>Vertebrata</taxon>
        <taxon>Euteleostomi</taxon>
        <taxon>Mammalia</taxon>
        <taxon>Eutheria</taxon>
        <taxon>Euarchontoglires</taxon>
        <taxon>Primates</taxon>
        <taxon>Haplorrhini</taxon>
        <taxon>Catarrhini</taxon>
        <taxon>Hominidae</taxon>
        <taxon>Pongo</taxon>
    </lineage>
</organism>
<comment type="caution">
    <text evidence="2">The sequence shown here is derived from an EMBL/GenBank/DDBJ whole genome shotgun (WGS) entry which is preliminary data.</text>
</comment>
<keyword evidence="1" id="KW-1133">Transmembrane helix</keyword>
<keyword evidence="1" id="KW-0812">Transmembrane</keyword>
<dbReference type="AlphaFoldDB" id="A0A2J8RLT1"/>
<feature type="transmembrane region" description="Helical" evidence="1">
    <location>
        <begin position="6"/>
        <end position="28"/>
    </location>
</feature>
<evidence type="ECO:0000256" key="1">
    <source>
        <dbReference type="SAM" id="Phobius"/>
    </source>
</evidence>